<dbReference type="GO" id="GO:0016747">
    <property type="term" value="F:acyltransferase activity, transferring groups other than amino-acyl groups"/>
    <property type="evidence" value="ECO:0007669"/>
    <property type="project" value="InterPro"/>
</dbReference>
<accession>A0A645ALZ7</accession>
<gene>
    <name evidence="2" type="ORF">SDC9_101049</name>
</gene>
<reference evidence="2" key="1">
    <citation type="submission" date="2019-08" db="EMBL/GenBank/DDBJ databases">
        <authorList>
            <person name="Kucharzyk K."/>
            <person name="Murdoch R.W."/>
            <person name="Higgins S."/>
            <person name="Loffler F."/>
        </authorList>
    </citation>
    <scope>NUCLEOTIDE SEQUENCE</scope>
</reference>
<feature type="domain" description="N-acetyltransferase" evidence="1">
    <location>
        <begin position="123"/>
        <end position="252"/>
    </location>
</feature>
<dbReference type="SUPFAM" id="SSF55729">
    <property type="entry name" value="Acyl-CoA N-acyltransferases (Nat)"/>
    <property type="match status" value="1"/>
</dbReference>
<dbReference type="PANTHER" id="PTHR31143">
    <property type="match status" value="1"/>
</dbReference>
<sequence>MIRQCFEKDRGYVMEYLDKDRVLNLFFVGDIDNYGFENDFQKIFVDEEDGRIKAVYLIYHDSLLMCSYTKEIDEEFVRNVIKEYKIVNVNGEQSCIDTLDLTGMKNDDCYFCKMVKTPETSNEAIEIATVDDVEKIKEVIKVVFDQDSPGMKKSIEDKTGRTYFLKKDGKIVSVASSTAETKGLAMIVGVATLPEYRGLGYASEIMKKLCMDLLSEDKVPCLFYNNPAAGRIYHRIGFEDIGRWALRRNKAE</sequence>
<dbReference type="PROSITE" id="PS51186">
    <property type="entry name" value="GNAT"/>
    <property type="match status" value="1"/>
</dbReference>
<dbReference type="PANTHER" id="PTHR31143:SF2">
    <property type="entry name" value="FR47-LIKE DOMAIN-CONTAINING PROTEIN-RELATED"/>
    <property type="match status" value="1"/>
</dbReference>
<comment type="caution">
    <text evidence="2">The sequence shown here is derived from an EMBL/GenBank/DDBJ whole genome shotgun (WGS) entry which is preliminary data.</text>
</comment>
<dbReference type="EMBL" id="VSSQ01014727">
    <property type="protein sequence ID" value="MPM54272.1"/>
    <property type="molecule type" value="Genomic_DNA"/>
</dbReference>
<dbReference type="Gene3D" id="3.40.630.30">
    <property type="match status" value="1"/>
</dbReference>
<dbReference type="InterPro" id="IPR016181">
    <property type="entry name" value="Acyl_CoA_acyltransferase"/>
</dbReference>
<name>A0A645ALZ7_9ZZZZ</name>
<evidence type="ECO:0000313" key="2">
    <source>
        <dbReference type="EMBL" id="MPM54272.1"/>
    </source>
</evidence>
<proteinExistence type="predicted"/>
<dbReference type="InterPro" id="IPR000182">
    <property type="entry name" value="GNAT_dom"/>
</dbReference>
<dbReference type="InterPro" id="IPR027365">
    <property type="entry name" value="GNAT_acetyltra_YdfB-like"/>
</dbReference>
<evidence type="ECO:0000259" key="1">
    <source>
        <dbReference type="PROSITE" id="PS51186"/>
    </source>
</evidence>
<protein>
    <recommendedName>
        <fullName evidence="1">N-acetyltransferase domain-containing protein</fullName>
    </recommendedName>
</protein>
<dbReference type="AlphaFoldDB" id="A0A645ALZ7"/>
<dbReference type="Pfam" id="PF12746">
    <property type="entry name" value="GNAT_acetyltran"/>
    <property type="match status" value="1"/>
</dbReference>
<organism evidence="2">
    <name type="scientific">bioreactor metagenome</name>
    <dbReference type="NCBI Taxonomy" id="1076179"/>
    <lineage>
        <taxon>unclassified sequences</taxon>
        <taxon>metagenomes</taxon>
        <taxon>ecological metagenomes</taxon>
    </lineage>
</organism>
<dbReference type="CDD" id="cd04301">
    <property type="entry name" value="NAT_SF"/>
    <property type="match status" value="1"/>
</dbReference>